<dbReference type="AlphaFoldDB" id="A0A5J4V3C2"/>
<name>A0A5J4V3C2_9EUKA</name>
<comment type="caution">
    <text evidence="1">The sequence shown here is derived from an EMBL/GenBank/DDBJ whole genome shotgun (WGS) entry which is preliminary data.</text>
</comment>
<proteinExistence type="predicted"/>
<evidence type="ECO:0000313" key="2">
    <source>
        <dbReference type="Proteomes" id="UP000324800"/>
    </source>
</evidence>
<feature type="non-terminal residue" evidence="1">
    <location>
        <position position="90"/>
    </location>
</feature>
<protein>
    <submittedName>
        <fullName evidence="1">Uncharacterized protein</fullName>
    </submittedName>
</protein>
<evidence type="ECO:0000313" key="1">
    <source>
        <dbReference type="EMBL" id="KAA6377249.1"/>
    </source>
</evidence>
<dbReference type="Proteomes" id="UP000324800">
    <property type="component" value="Unassembled WGS sequence"/>
</dbReference>
<sequence>MLIKEDLSEEDTLEIAFKGTILISAFSFHALKPIFRLIPLIRSFSSLGKFLLISISPLVGIHILGGPEVRQGDMGITNHYSVSKGDEDNN</sequence>
<dbReference type="EMBL" id="SNRW01009948">
    <property type="protein sequence ID" value="KAA6377249.1"/>
    <property type="molecule type" value="Genomic_DNA"/>
</dbReference>
<reference evidence="1 2" key="1">
    <citation type="submission" date="2019-03" db="EMBL/GenBank/DDBJ databases">
        <title>Single cell metagenomics reveals metabolic interactions within the superorganism composed of flagellate Streblomastix strix and complex community of Bacteroidetes bacteria on its surface.</title>
        <authorList>
            <person name="Treitli S.C."/>
            <person name="Kolisko M."/>
            <person name="Husnik F."/>
            <person name="Keeling P."/>
            <person name="Hampl V."/>
        </authorList>
    </citation>
    <scope>NUCLEOTIDE SEQUENCE [LARGE SCALE GENOMIC DNA]</scope>
    <source>
        <strain evidence="1">ST1C</strain>
    </source>
</reference>
<organism evidence="1 2">
    <name type="scientific">Streblomastix strix</name>
    <dbReference type="NCBI Taxonomy" id="222440"/>
    <lineage>
        <taxon>Eukaryota</taxon>
        <taxon>Metamonada</taxon>
        <taxon>Preaxostyla</taxon>
        <taxon>Oxymonadida</taxon>
        <taxon>Streblomastigidae</taxon>
        <taxon>Streblomastix</taxon>
    </lineage>
</organism>
<accession>A0A5J4V3C2</accession>
<gene>
    <name evidence="1" type="ORF">EZS28_027223</name>
</gene>